<evidence type="ECO:0000313" key="11">
    <source>
        <dbReference type="EMBL" id="APG24576.1"/>
    </source>
</evidence>
<dbReference type="InterPro" id="IPR018220">
    <property type="entry name" value="Adenylosuccin_syn_GTP-bd"/>
</dbReference>
<dbReference type="InterPro" id="IPR033128">
    <property type="entry name" value="Adenylosuccin_syn_Lys_AS"/>
</dbReference>
<comment type="subunit">
    <text evidence="1 8">Homodimer.</text>
</comment>
<accession>A0A1L3GF37</accession>
<dbReference type="OrthoDB" id="9807553at2"/>
<feature type="binding site" description="in other chain" evidence="8">
    <location>
        <begin position="38"/>
        <end position="41"/>
    </location>
    <ligand>
        <name>IMP</name>
        <dbReference type="ChEBI" id="CHEBI:58053"/>
        <note>ligand shared between dimeric partners</note>
    </ligand>
</feature>
<dbReference type="EC" id="6.3.4.4" evidence="8 10"/>
<feature type="binding site" evidence="8">
    <location>
        <position position="144"/>
    </location>
    <ligand>
        <name>IMP</name>
        <dbReference type="ChEBI" id="CHEBI:58053"/>
        <note>ligand shared between dimeric partners</note>
    </ligand>
</feature>
<feature type="binding site" evidence="8">
    <location>
        <begin position="332"/>
        <end position="334"/>
    </location>
    <ligand>
        <name>GTP</name>
        <dbReference type="ChEBI" id="CHEBI:37565"/>
    </ligand>
</feature>
<feature type="binding site" evidence="8">
    <location>
        <begin position="300"/>
        <end position="306"/>
    </location>
    <ligand>
        <name>substrate</name>
    </ligand>
</feature>
<dbReference type="GO" id="GO:0005525">
    <property type="term" value="F:GTP binding"/>
    <property type="evidence" value="ECO:0007669"/>
    <property type="project" value="UniProtKB-UniRule"/>
</dbReference>
<comment type="cofactor">
    <cofactor evidence="8">
        <name>Mg(2+)</name>
        <dbReference type="ChEBI" id="CHEBI:18420"/>
    </cofactor>
    <text evidence="8">Binds 1 Mg(2+) ion per subunit.</text>
</comment>
<dbReference type="SMART" id="SM00788">
    <property type="entry name" value="Adenylsucc_synt"/>
    <property type="match status" value="1"/>
</dbReference>
<dbReference type="SUPFAM" id="SSF52540">
    <property type="entry name" value="P-loop containing nucleoside triphosphate hydrolases"/>
    <property type="match status" value="1"/>
</dbReference>
<evidence type="ECO:0000256" key="3">
    <source>
        <dbReference type="ARBA" id="ARBA00022723"/>
    </source>
</evidence>
<dbReference type="AlphaFoldDB" id="A0A1L3GF37"/>
<feature type="binding site" evidence="8">
    <location>
        <position position="306"/>
    </location>
    <ligand>
        <name>GTP</name>
        <dbReference type="ChEBI" id="CHEBI:37565"/>
    </ligand>
</feature>
<dbReference type="InterPro" id="IPR027417">
    <property type="entry name" value="P-loop_NTPase"/>
</dbReference>
<keyword evidence="12" id="KW-1185">Reference proteome</keyword>
<keyword evidence="5 8" id="KW-0658">Purine biosynthesis</keyword>
<organism evidence="11 12">
    <name type="scientific">Syntrophotalea acetylenica</name>
    <name type="common">Pelobacter acetylenicus</name>
    <dbReference type="NCBI Taxonomy" id="29542"/>
    <lineage>
        <taxon>Bacteria</taxon>
        <taxon>Pseudomonadati</taxon>
        <taxon>Thermodesulfobacteriota</taxon>
        <taxon>Desulfuromonadia</taxon>
        <taxon>Desulfuromonadales</taxon>
        <taxon>Syntrophotaleaceae</taxon>
        <taxon>Syntrophotalea</taxon>
    </lineage>
</organism>
<dbReference type="GO" id="GO:0046040">
    <property type="term" value="P:IMP metabolic process"/>
    <property type="evidence" value="ECO:0007669"/>
    <property type="project" value="TreeGrafter"/>
</dbReference>
<dbReference type="CDD" id="cd03108">
    <property type="entry name" value="AdSS"/>
    <property type="match status" value="1"/>
</dbReference>
<dbReference type="Pfam" id="PF00709">
    <property type="entry name" value="Adenylsucc_synt"/>
    <property type="match status" value="1"/>
</dbReference>
<dbReference type="PANTHER" id="PTHR11846">
    <property type="entry name" value="ADENYLOSUCCINATE SYNTHETASE"/>
    <property type="match status" value="1"/>
</dbReference>
<keyword evidence="7 8" id="KW-0342">GTP-binding</keyword>
<dbReference type="NCBIfam" id="TIGR00184">
    <property type="entry name" value="purA"/>
    <property type="match status" value="1"/>
</dbReference>
<dbReference type="RefSeq" id="WP_072286418.1">
    <property type="nucleotide sequence ID" value="NZ_CP015455.1"/>
</dbReference>
<dbReference type="PROSITE" id="PS01266">
    <property type="entry name" value="ADENYLOSUCCIN_SYN_1"/>
    <property type="match status" value="1"/>
</dbReference>
<protein>
    <recommendedName>
        <fullName evidence="8 10">Adenylosuccinate synthetase</fullName>
        <shortName evidence="8">AMPSase</shortName>
        <shortName evidence="8">AdSS</shortName>
        <ecNumber evidence="8 10">6.3.4.4</ecNumber>
    </recommendedName>
    <alternativeName>
        <fullName evidence="8">IMP--aspartate ligase</fullName>
    </alternativeName>
</protein>
<dbReference type="NCBIfam" id="NF002223">
    <property type="entry name" value="PRK01117.1"/>
    <property type="match status" value="1"/>
</dbReference>
<dbReference type="InterPro" id="IPR042111">
    <property type="entry name" value="Adenylosuccinate_synth_dom3"/>
</dbReference>
<dbReference type="InterPro" id="IPR001114">
    <property type="entry name" value="Adenylosuccinate_synthetase"/>
</dbReference>
<dbReference type="InterPro" id="IPR042110">
    <property type="entry name" value="Adenylosuccinate_synth_dom2"/>
</dbReference>
<feature type="binding site" evidence="8">
    <location>
        <begin position="40"/>
        <end position="42"/>
    </location>
    <ligand>
        <name>GTP</name>
        <dbReference type="ChEBI" id="CHEBI:37565"/>
    </ligand>
</feature>
<dbReference type="UniPathway" id="UPA00075">
    <property type="reaction ID" value="UER00335"/>
</dbReference>
<dbReference type="GO" id="GO:0044208">
    <property type="term" value="P:'de novo' AMP biosynthetic process"/>
    <property type="evidence" value="ECO:0007669"/>
    <property type="project" value="UniProtKB-UniRule"/>
</dbReference>
<feature type="binding site" description="in other chain" evidence="8">
    <location>
        <position position="130"/>
    </location>
    <ligand>
        <name>IMP</name>
        <dbReference type="ChEBI" id="CHEBI:58053"/>
        <note>ligand shared between dimeric partners</note>
    </ligand>
</feature>
<evidence type="ECO:0000256" key="8">
    <source>
        <dbReference type="HAMAP-Rule" id="MF_00011"/>
    </source>
</evidence>
<evidence type="ECO:0000256" key="2">
    <source>
        <dbReference type="ARBA" id="ARBA00022598"/>
    </source>
</evidence>
<feature type="binding site" description="in other chain" evidence="8">
    <location>
        <position position="240"/>
    </location>
    <ligand>
        <name>IMP</name>
        <dbReference type="ChEBI" id="CHEBI:58053"/>
        <note>ligand shared between dimeric partners</note>
    </ligand>
</feature>
<comment type="pathway">
    <text evidence="8 10">Purine metabolism; AMP biosynthesis via de novo pathway; AMP from IMP: step 1/2.</text>
</comment>
<dbReference type="PANTHER" id="PTHR11846:SF0">
    <property type="entry name" value="ADENYLOSUCCINATE SYNTHETASE"/>
    <property type="match status" value="1"/>
</dbReference>
<dbReference type="FunFam" id="1.10.300.10:FF:000001">
    <property type="entry name" value="Adenylosuccinate synthetase"/>
    <property type="match status" value="1"/>
</dbReference>
<feature type="binding site" description="in other chain" evidence="8">
    <location>
        <position position="304"/>
    </location>
    <ligand>
        <name>IMP</name>
        <dbReference type="ChEBI" id="CHEBI:58053"/>
        <note>ligand shared between dimeric partners</note>
    </ligand>
</feature>
<feature type="binding site" evidence="8">
    <location>
        <position position="40"/>
    </location>
    <ligand>
        <name>Mg(2+)</name>
        <dbReference type="ChEBI" id="CHEBI:18420"/>
    </ligand>
</feature>
<comment type="function">
    <text evidence="8">Plays an important role in the de novo pathway of purine nucleotide biosynthesis. Catalyzes the first committed step in the biosynthesis of AMP from IMP.</text>
</comment>
<keyword evidence="6 8" id="KW-0460">Magnesium</keyword>
<reference evidence="11 12" key="1">
    <citation type="journal article" date="2017" name="Genome Announc.">
        <title>Complete Genome Sequences of Two Acetylene-Fermenting Pelobacter acetylenicus Strains.</title>
        <authorList>
            <person name="Sutton J.M."/>
            <person name="Baesman S.M."/>
            <person name="Fierst J.L."/>
            <person name="Poret-Peterson A.T."/>
            <person name="Oremland R.S."/>
            <person name="Dunlap D.S."/>
            <person name="Akob D.M."/>
        </authorList>
    </citation>
    <scope>NUCLEOTIDE SEQUENCE [LARGE SCALE GENOMIC DNA]</scope>
    <source>
        <strain evidence="11 12">DSM 3247</strain>
    </source>
</reference>
<evidence type="ECO:0000256" key="10">
    <source>
        <dbReference type="RuleBase" id="RU000520"/>
    </source>
</evidence>
<dbReference type="GO" id="GO:0000287">
    <property type="term" value="F:magnesium ion binding"/>
    <property type="evidence" value="ECO:0007669"/>
    <property type="project" value="UniProtKB-UniRule"/>
</dbReference>
<dbReference type="GO" id="GO:0005737">
    <property type="term" value="C:cytoplasm"/>
    <property type="evidence" value="ECO:0007669"/>
    <property type="project" value="UniProtKB-SubCell"/>
</dbReference>
<feature type="active site" description="Proton acceptor" evidence="8">
    <location>
        <position position="13"/>
    </location>
</feature>
<keyword evidence="3 8" id="KW-0479">Metal-binding</keyword>
<dbReference type="FunFam" id="3.90.170.10:FF:000001">
    <property type="entry name" value="Adenylosuccinate synthetase"/>
    <property type="match status" value="1"/>
</dbReference>
<evidence type="ECO:0000313" key="12">
    <source>
        <dbReference type="Proteomes" id="UP000182264"/>
    </source>
</evidence>
<evidence type="ECO:0000256" key="7">
    <source>
        <dbReference type="ARBA" id="ARBA00023134"/>
    </source>
</evidence>
<dbReference type="Gene3D" id="3.90.170.10">
    <property type="entry name" value="Adenylosuccinate Synthetase, subunit A, domain 3"/>
    <property type="match status" value="1"/>
</dbReference>
<feature type="binding site" description="in other chain" evidence="8">
    <location>
        <begin position="13"/>
        <end position="16"/>
    </location>
    <ligand>
        <name>IMP</name>
        <dbReference type="ChEBI" id="CHEBI:58053"/>
        <note>ligand shared between dimeric partners</note>
    </ligand>
</feature>
<dbReference type="Proteomes" id="UP000182264">
    <property type="component" value="Chromosome"/>
</dbReference>
<dbReference type="STRING" id="29542.A6070_14320"/>
<feature type="binding site" evidence="8">
    <location>
        <begin position="12"/>
        <end position="18"/>
    </location>
    <ligand>
        <name>GTP</name>
        <dbReference type="ChEBI" id="CHEBI:37565"/>
    </ligand>
</feature>
<feature type="active site" evidence="9">
    <location>
        <position position="141"/>
    </location>
</feature>
<feature type="active site" description="Proton donor" evidence="8">
    <location>
        <position position="41"/>
    </location>
</feature>
<comment type="similarity">
    <text evidence="8 10">Belongs to the adenylosuccinate synthetase family.</text>
</comment>
<evidence type="ECO:0000256" key="1">
    <source>
        <dbReference type="ARBA" id="ARBA00011738"/>
    </source>
</evidence>
<feature type="binding site" evidence="8">
    <location>
        <position position="13"/>
    </location>
    <ligand>
        <name>Mg(2+)</name>
        <dbReference type="ChEBI" id="CHEBI:18420"/>
    </ligand>
</feature>
<dbReference type="Gene3D" id="3.40.440.10">
    <property type="entry name" value="Adenylosuccinate Synthetase, subunit A, domain 1"/>
    <property type="match status" value="1"/>
</dbReference>
<feature type="binding site" description="in other chain" evidence="8">
    <location>
        <position position="225"/>
    </location>
    <ligand>
        <name>IMP</name>
        <dbReference type="ChEBI" id="CHEBI:58053"/>
        <note>ligand shared between dimeric partners</note>
    </ligand>
</feature>
<feature type="binding site" evidence="8">
    <location>
        <begin position="414"/>
        <end position="416"/>
    </location>
    <ligand>
        <name>GTP</name>
        <dbReference type="ChEBI" id="CHEBI:37565"/>
    </ligand>
</feature>
<evidence type="ECO:0000256" key="9">
    <source>
        <dbReference type="PROSITE-ProRule" id="PRU10134"/>
    </source>
</evidence>
<dbReference type="HAMAP" id="MF_00011">
    <property type="entry name" value="Adenylosucc_synth"/>
    <property type="match status" value="1"/>
</dbReference>
<keyword evidence="8" id="KW-0963">Cytoplasm</keyword>
<evidence type="ECO:0000256" key="5">
    <source>
        <dbReference type="ARBA" id="ARBA00022755"/>
    </source>
</evidence>
<dbReference type="EMBL" id="CP015518">
    <property type="protein sequence ID" value="APG24576.1"/>
    <property type="molecule type" value="Genomic_DNA"/>
</dbReference>
<comment type="catalytic activity">
    <reaction evidence="8 10">
        <text>IMP + L-aspartate + GTP = N(6)-(1,2-dicarboxyethyl)-AMP + GDP + phosphate + 2 H(+)</text>
        <dbReference type="Rhea" id="RHEA:15753"/>
        <dbReference type="ChEBI" id="CHEBI:15378"/>
        <dbReference type="ChEBI" id="CHEBI:29991"/>
        <dbReference type="ChEBI" id="CHEBI:37565"/>
        <dbReference type="ChEBI" id="CHEBI:43474"/>
        <dbReference type="ChEBI" id="CHEBI:57567"/>
        <dbReference type="ChEBI" id="CHEBI:58053"/>
        <dbReference type="ChEBI" id="CHEBI:58189"/>
        <dbReference type="EC" id="6.3.4.4"/>
    </reaction>
</comment>
<keyword evidence="4 8" id="KW-0547">Nucleotide-binding</keyword>
<dbReference type="PROSITE" id="PS00513">
    <property type="entry name" value="ADENYLOSUCCIN_SYN_2"/>
    <property type="match status" value="1"/>
</dbReference>
<gene>
    <name evidence="8" type="primary">purA</name>
    <name evidence="11" type="ORF">A7E75_05690</name>
</gene>
<proteinExistence type="inferred from homology"/>
<comment type="subcellular location">
    <subcellularLocation>
        <location evidence="8">Cytoplasm</location>
    </subcellularLocation>
</comment>
<sequence>MANVVIVGAQWGDEGKGKVVDIYTEHADDVVRFQGGNNAGHTLVVGDETTILHLIPSGILHEGKRCIIGNGVVLDPKVFLEEIDKLKKRGYMKDDRQLVIDGNAHIIMPYHKAIDIAREQKSGARKIGTTGRGIGPTYEDKVARRGIRVMDLIRPDTFARKVREMLPEKNFYLEQYLGGKPLSEDAILDEYNGYARQLEKYVDRASLLLNRSIAAGRNVLFEGAQGTLLDIDHGTYPYVTSSSTVAGGACTGSGVGPTTIDEVIGIVKAYVTRVGEGPFPTELNDEMGEQLRREGSEFGSTTGRPRRTGWFDAVALREAVRISGMTGLAITKMDVLNNLDNIHICTAYAYQGQLLEDFPHDLDILKECKPVYEQMDGWQADLGTATSFETLPAKAQDYLRKIEEVCGCPIVLVSIGPRRDQTIQLKNPFDKQGKIE</sequence>
<evidence type="ECO:0000256" key="4">
    <source>
        <dbReference type="ARBA" id="ARBA00022741"/>
    </source>
</evidence>
<name>A0A1L3GF37_SYNAC</name>
<dbReference type="KEGG" id="pace:A6070_14320"/>
<keyword evidence="2 8" id="KW-0436">Ligase</keyword>
<dbReference type="InterPro" id="IPR042109">
    <property type="entry name" value="Adenylosuccinate_synth_dom1"/>
</dbReference>
<evidence type="ECO:0000256" key="6">
    <source>
        <dbReference type="ARBA" id="ARBA00022842"/>
    </source>
</evidence>
<dbReference type="GO" id="GO:0004019">
    <property type="term" value="F:adenylosuccinate synthase activity"/>
    <property type="evidence" value="ECO:0007669"/>
    <property type="project" value="UniProtKB-UniRule"/>
</dbReference>
<dbReference type="Gene3D" id="1.10.300.10">
    <property type="entry name" value="Adenylosuccinate Synthetase, subunit A, domain 2"/>
    <property type="match status" value="1"/>
</dbReference>